<proteinExistence type="predicted"/>
<sequence length="198" mass="20405">MSIATIKRFTALLCLCAGTAWAAPVYTYSWTTTSQGFGPHVGQPTYATFDVAASVVQAGAIGYNDITNIQMAYPGLAFDNTTASIIGWTFSVPVDPVSGALQYQDPGQGLAVIAYAGASINDATTFLSITVGNPVGNAVKDQFNALNNGSPWAGFPTAGYWTASFVDDGTGNPVPEPGTLALLGLGLAGATAARRRKT</sequence>
<dbReference type="EMBL" id="JASNRB020000002">
    <property type="protein sequence ID" value="MFJ1466906.1"/>
    <property type="molecule type" value="Genomic_DNA"/>
</dbReference>
<reference evidence="1" key="1">
    <citation type="submission" date="2024-11" db="EMBL/GenBank/DDBJ databases">
        <title>Description of Massilia orientalis sp. nov., isolated from rhizosphere soil of Ageratina adenophora.</title>
        <authorList>
            <person name="Wang Y."/>
        </authorList>
    </citation>
    <scope>NUCLEOTIDE SEQUENCE</scope>
    <source>
        <strain evidence="1">YIM B02787</strain>
    </source>
</reference>
<organism evidence="1 2">
    <name type="scientific">Massilia orientalis</name>
    <dbReference type="NCBI Taxonomy" id="3050128"/>
    <lineage>
        <taxon>Bacteria</taxon>
        <taxon>Pseudomonadati</taxon>
        <taxon>Pseudomonadota</taxon>
        <taxon>Betaproteobacteria</taxon>
        <taxon>Burkholderiales</taxon>
        <taxon>Oxalobacteraceae</taxon>
        <taxon>Telluria group</taxon>
        <taxon>Massilia</taxon>
    </lineage>
</organism>
<protein>
    <submittedName>
        <fullName evidence="1">PEP-CTERM sorting domain-containing protein</fullName>
    </submittedName>
</protein>
<comment type="caution">
    <text evidence="1">The sequence shown here is derived from an EMBL/GenBank/DDBJ whole genome shotgun (WGS) entry which is preliminary data.</text>
</comment>
<name>A0ACC7MAK6_9BURK</name>
<gene>
    <name evidence="1" type="ORF">QPK29_004220</name>
</gene>
<dbReference type="Proteomes" id="UP001168096">
    <property type="component" value="Unassembled WGS sequence"/>
</dbReference>
<accession>A0ACC7MAK6</accession>
<keyword evidence="2" id="KW-1185">Reference proteome</keyword>
<evidence type="ECO:0000313" key="2">
    <source>
        <dbReference type="Proteomes" id="UP001168096"/>
    </source>
</evidence>
<evidence type="ECO:0000313" key="1">
    <source>
        <dbReference type="EMBL" id="MFJ1466906.1"/>
    </source>
</evidence>